<dbReference type="GeneID" id="93643778"/>
<keyword evidence="3" id="KW-0238">DNA-binding</keyword>
<dbReference type="Gene3D" id="1.10.10.10">
    <property type="entry name" value="Winged helix-like DNA-binding domain superfamily/Winged helix DNA-binding domain"/>
    <property type="match status" value="1"/>
</dbReference>
<dbReference type="EMBL" id="CP009920">
    <property type="protein sequence ID" value="AJI22627.1"/>
    <property type="molecule type" value="Genomic_DNA"/>
</dbReference>
<dbReference type="Pfam" id="PF03466">
    <property type="entry name" value="LysR_substrate"/>
    <property type="match status" value="1"/>
</dbReference>
<dbReference type="InterPro" id="IPR005119">
    <property type="entry name" value="LysR_subst-bd"/>
</dbReference>
<dbReference type="InterPro" id="IPR036390">
    <property type="entry name" value="WH_DNA-bd_sf"/>
</dbReference>
<dbReference type="KEGG" id="bmeg:BG04_263"/>
<evidence type="ECO:0000256" key="1">
    <source>
        <dbReference type="ARBA" id="ARBA00009437"/>
    </source>
</evidence>
<dbReference type="SUPFAM" id="SSF46785">
    <property type="entry name" value="Winged helix' DNA-binding domain"/>
    <property type="match status" value="1"/>
</dbReference>
<dbReference type="FunFam" id="1.10.10.10:FF:000001">
    <property type="entry name" value="LysR family transcriptional regulator"/>
    <property type="match status" value="1"/>
</dbReference>
<dbReference type="Proteomes" id="UP000031829">
    <property type="component" value="Chromosome"/>
</dbReference>
<dbReference type="PRINTS" id="PR00039">
    <property type="entry name" value="HTHLYSR"/>
</dbReference>
<gene>
    <name evidence="5" type="ORF">BG04_263</name>
</gene>
<dbReference type="Pfam" id="PF00126">
    <property type="entry name" value="HTH_1"/>
    <property type="match status" value="1"/>
</dbReference>
<dbReference type="Gene3D" id="3.40.190.290">
    <property type="match status" value="1"/>
</dbReference>
<organism evidence="5 6">
    <name type="scientific">Priestia megaterium (strain ATCC 14581 / DSM 32 / CCUG 1817 / JCM 2506 / NBRC 15308 / NCIMB 9376 / NCTC 10342 / NRRL B-14308 / VKM B-512 / Ford 19)</name>
    <name type="common">Bacillus megaterium</name>
    <dbReference type="NCBI Taxonomy" id="1348623"/>
    <lineage>
        <taxon>Bacteria</taxon>
        <taxon>Bacillati</taxon>
        <taxon>Bacillota</taxon>
        <taxon>Bacilli</taxon>
        <taxon>Bacillales</taxon>
        <taxon>Bacillaceae</taxon>
        <taxon>Priestia</taxon>
    </lineage>
</organism>
<dbReference type="InterPro" id="IPR000847">
    <property type="entry name" value="LysR_HTH_N"/>
</dbReference>
<dbReference type="InterPro" id="IPR050950">
    <property type="entry name" value="HTH-type_LysR_regulators"/>
</dbReference>
<name>A0A0B6ANE2_PRIM2</name>
<dbReference type="PROSITE" id="PS50931">
    <property type="entry name" value="HTH_LYSR"/>
    <property type="match status" value="1"/>
</dbReference>
<sequence length="290" mass="32808">MSLVKYEILNKVAEVRSFTKAADALALTQSAVSHAITNLETEFGFPLVNRNRSGITLTTEGEAMLLAIRNVLQENEKVHQEAASLLGLAKGTIKIGIFKSVSTKWLPEIIQLMEKNYPEIQIQLKEGDYLEIEQWLLSGEIDCGFINITHSSQFHIISLKKDRLLCVVSNQSALYHQKTVSFEDLEKEPFIMPTYGGYHDIKQLFEERGIQPDIRFELMDESAILSMVTHHLGISILPEMLLDSIPQELRAIPFQVDSYRSIGLATRYHLSPAAKKFAETTQAWLQDSDK</sequence>
<dbReference type="PANTHER" id="PTHR30419">
    <property type="entry name" value="HTH-TYPE TRANSCRIPTIONAL REGULATOR YBHD"/>
    <property type="match status" value="1"/>
</dbReference>
<proteinExistence type="inferred from homology"/>
<keyword evidence="2" id="KW-0805">Transcription regulation</keyword>
<dbReference type="RefSeq" id="WP_034650318.1">
    <property type="nucleotide sequence ID" value="NZ_BCVB01000006.1"/>
</dbReference>
<protein>
    <submittedName>
        <fullName evidence="5">Bacterial regulatory helix-turn-helix, lysR family protein</fullName>
    </submittedName>
</protein>
<comment type="similarity">
    <text evidence="1">Belongs to the LysR transcriptional regulatory family.</text>
</comment>
<evidence type="ECO:0000256" key="2">
    <source>
        <dbReference type="ARBA" id="ARBA00023015"/>
    </source>
</evidence>
<dbReference type="SUPFAM" id="SSF53850">
    <property type="entry name" value="Periplasmic binding protein-like II"/>
    <property type="match status" value="1"/>
</dbReference>
<reference evidence="5 6" key="1">
    <citation type="journal article" date="2015" name="Genome Announc.">
        <title>Complete genome sequences for 35 biothreat assay-relevant bacillus species.</title>
        <authorList>
            <person name="Johnson S.L."/>
            <person name="Daligault H.E."/>
            <person name="Davenport K.W."/>
            <person name="Jaissle J."/>
            <person name="Frey K.G."/>
            <person name="Ladner J.T."/>
            <person name="Broomall S.M."/>
            <person name="Bishop-Lilly K.A."/>
            <person name="Bruce D.C."/>
            <person name="Gibbons H.S."/>
            <person name="Coyne S.R."/>
            <person name="Lo C.C."/>
            <person name="Meincke L."/>
            <person name="Munk A.C."/>
            <person name="Koroleva G.I."/>
            <person name="Rosenzweig C.N."/>
            <person name="Palacios G.F."/>
            <person name="Redden C.L."/>
            <person name="Minogue T.D."/>
            <person name="Chain P.S."/>
        </authorList>
    </citation>
    <scope>NUCLEOTIDE SEQUENCE [LARGE SCALE GENOMIC DNA]</scope>
    <source>
        <strain evidence="6">ATCC 14581 / DSM 32 / JCM 2506 / NBRC 15308 / NCIMB 9376 / NCTC 10342 / NRRL B-14308 / VKM B-512</strain>
    </source>
</reference>
<dbReference type="PANTHER" id="PTHR30419:SF28">
    <property type="entry name" value="HTH-TYPE TRANSCRIPTIONAL REGULATOR BSDA"/>
    <property type="match status" value="1"/>
</dbReference>
<dbReference type="CDD" id="cd05466">
    <property type="entry name" value="PBP2_LTTR_substrate"/>
    <property type="match status" value="1"/>
</dbReference>
<dbReference type="InterPro" id="IPR036388">
    <property type="entry name" value="WH-like_DNA-bd_sf"/>
</dbReference>
<evidence type="ECO:0000256" key="4">
    <source>
        <dbReference type="ARBA" id="ARBA00023163"/>
    </source>
</evidence>
<evidence type="ECO:0000313" key="6">
    <source>
        <dbReference type="Proteomes" id="UP000031829"/>
    </source>
</evidence>
<dbReference type="GO" id="GO:0005829">
    <property type="term" value="C:cytosol"/>
    <property type="evidence" value="ECO:0007669"/>
    <property type="project" value="TreeGrafter"/>
</dbReference>
<dbReference type="GO" id="GO:0003700">
    <property type="term" value="F:DNA-binding transcription factor activity"/>
    <property type="evidence" value="ECO:0007669"/>
    <property type="project" value="InterPro"/>
</dbReference>
<accession>A0A0B6ANE2</accession>
<keyword evidence="4" id="KW-0804">Transcription</keyword>
<dbReference type="GO" id="GO:0003677">
    <property type="term" value="F:DNA binding"/>
    <property type="evidence" value="ECO:0007669"/>
    <property type="project" value="UniProtKB-KW"/>
</dbReference>
<evidence type="ECO:0000313" key="5">
    <source>
        <dbReference type="EMBL" id="AJI22627.1"/>
    </source>
</evidence>
<evidence type="ECO:0000256" key="3">
    <source>
        <dbReference type="ARBA" id="ARBA00023125"/>
    </source>
</evidence>
<dbReference type="AlphaFoldDB" id="A0A0B6ANE2"/>
<dbReference type="HOGENOM" id="CLU_039613_6_2_9"/>